<organism evidence="9 10">
    <name type="scientific">Streptomyces marispadix</name>
    <dbReference type="NCBI Taxonomy" id="2922868"/>
    <lineage>
        <taxon>Bacteria</taxon>
        <taxon>Bacillati</taxon>
        <taxon>Actinomycetota</taxon>
        <taxon>Actinomycetes</taxon>
        <taxon>Kitasatosporales</taxon>
        <taxon>Streptomycetaceae</taxon>
        <taxon>Streptomyces</taxon>
    </lineage>
</organism>
<feature type="region of interest" description="Disordered" evidence="5">
    <location>
        <begin position="1"/>
        <end position="27"/>
    </location>
</feature>
<feature type="domain" description="Thiamine pyrophosphate enzyme TPP-binding" evidence="7">
    <location>
        <begin position="489"/>
        <end position="630"/>
    </location>
</feature>
<dbReference type="CDD" id="cd00568">
    <property type="entry name" value="TPP_enzymes"/>
    <property type="match status" value="1"/>
</dbReference>
<reference evidence="9" key="1">
    <citation type="submission" date="2022-03" db="EMBL/GenBank/DDBJ databases">
        <authorList>
            <person name="Santos J.D.N."/>
            <person name="Kallscheuer N."/>
            <person name="Jogler C."/>
            <person name="Lage O.M."/>
        </authorList>
    </citation>
    <scope>NUCLEOTIDE SEQUENCE</scope>
    <source>
        <strain evidence="9">M600PL45_2</strain>
    </source>
</reference>
<keyword evidence="3 4" id="KW-0786">Thiamine pyrophosphate</keyword>
<dbReference type="InterPro" id="IPR045229">
    <property type="entry name" value="TPP_enz"/>
</dbReference>
<comment type="similarity">
    <text evidence="2 4">Belongs to the TPP enzyme family.</text>
</comment>
<evidence type="ECO:0000256" key="3">
    <source>
        <dbReference type="ARBA" id="ARBA00023052"/>
    </source>
</evidence>
<dbReference type="InterPro" id="IPR012001">
    <property type="entry name" value="Thiamin_PyroP_enz_TPP-bd_dom"/>
</dbReference>
<evidence type="ECO:0000259" key="7">
    <source>
        <dbReference type="Pfam" id="PF02775"/>
    </source>
</evidence>
<gene>
    <name evidence="9" type="ORF">MMA15_10745</name>
</gene>
<evidence type="ECO:0000259" key="8">
    <source>
        <dbReference type="Pfam" id="PF02776"/>
    </source>
</evidence>
<dbReference type="InterPro" id="IPR029035">
    <property type="entry name" value="DHS-like_NAD/FAD-binding_dom"/>
</dbReference>
<dbReference type="PANTHER" id="PTHR18968">
    <property type="entry name" value="THIAMINE PYROPHOSPHATE ENZYMES"/>
    <property type="match status" value="1"/>
</dbReference>
<evidence type="ECO:0000259" key="6">
    <source>
        <dbReference type="Pfam" id="PF00205"/>
    </source>
</evidence>
<evidence type="ECO:0000256" key="2">
    <source>
        <dbReference type="ARBA" id="ARBA00007812"/>
    </source>
</evidence>
<dbReference type="Pfam" id="PF02776">
    <property type="entry name" value="TPP_enzyme_N"/>
    <property type="match status" value="1"/>
</dbReference>
<comment type="cofactor">
    <cofactor evidence="1">
        <name>thiamine diphosphate</name>
        <dbReference type="ChEBI" id="CHEBI:58937"/>
    </cofactor>
</comment>
<dbReference type="Pfam" id="PF00205">
    <property type="entry name" value="TPP_enzyme_M"/>
    <property type="match status" value="1"/>
</dbReference>
<dbReference type="PANTHER" id="PTHR18968:SF13">
    <property type="entry name" value="ACETOLACTATE SYNTHASE CATALYTIC SUBUNIT, MITOCHONDRIAL"/>
    <property type="match status" value="1"/>
</dbReference>
<feature type="domain" description="Thiamine pyrophosphate enzyme central" evidence="6">
    <location>
        <begin position="253"/>
        <end position="367"/>
    </location>
</feature>
<accession>A0ABS9SX52</accession>
<keyword evidence="10" id="KW-1185">Reference proteome</keyword>
<dbReference type="SUPFAM" id="SSF52467">
    <property type="entry name" value="DHS-like NAD/FAD-binding domain"/>
    <property type="match status" value="1"/>
</dbReference>
<feature type="compositionally biased region" description="Gly residues" evidence="5">
    <location>
        <begin position="435"/>
        <end position="457"/>
    </location>
</feature>
<dbReference type="EMBL" id="JAKWJU010000002">
    <property type="protein sequence ID" value="MCH6160859.1"/>
    <property type="molecule type" value="Genomic_DNA"/>
</dbReference>
<comment type="caution">
    <text evidence="9">The sequence shown here is derived from an EMBL/GenBank/DDBJ whole genome shotgun (WGS) entry which is preliminary data.</text>
</comment>
<dbReference type="Gene3D" id="3.40.50.970">
    <property type="match status" value="2"/>
</dbReference>
<dbReference type="InterPro" id="IPR000399">
    <property type="entry name" value="TPP-bd_CS"/>
</dbReference>
<feature type="compositionally biased region" description="Basic and acidic residues" evidence="5">
    <location>
        <begin position="394"/>
        <end position="413"/>
    </location>
</feature>
<dbReference type="InterPro" id="IPR011766">
    <property type="entry name" value="TPP_enzyme_TPP-bd"/>
</dbReference>
<sequence length="648" mass="67589">MSDRGLERERGRERAGGSEGARGGEGERRGAELVVECLAAEGVRHVFGLPGTTVMDLIDALARQDAVRYLSTRHEQVAGFMADGYSRAGDGGLGVCLASRGPGAANLSIAVQNAHDESVPMLVLVGQVPGSLRERRSFEEMDVVAAFRPFCKWAVEIHDGERIPELLQRAVRTAVSGRPGPVVVSLPLDVLQARVSARPAPRVRFHAPAPDADGVAEAAELLAAAERPVIVVGGGGIGGGAGGATAAGAETAGIEAAGAEAAHLALAEAADAPLVTTWLRKNAVADSSPAFLGALGYGAHDVTDRTVREADVVVALGCRFSEFTTKRWTLVPAGAALVHVDVDAGELGRVHLPRVGLVSDAVAASRALAAALGAREPGARQSGAREPGGDPAADEARAARRAARRESLRREYEQATELQQAVDGAGLHELHGSKPGSGSGTGSGSVGGNVGGRGRSTGGTVTSHALTRGVRRLAETEGVILVQDVHTFGPWVQRFVPFDRPRSYYGSAGGAMGWGFPAAMGMAKARPGERVVALSGDGSFWMVAQDFETCVREDIPVVNVVVNNFSYGNTRDRQRFAHGGRYSGVFLGNPDFAEFARLLGGHGIRVTSDDDVLPAFEDALAQRRPCIVDVVQSETEGLPEGLQPPKAR</sequence>
<proteinExistence type="inferred from homology"/>
<dbReference type="RefSeq" id="WP_241058884.1">
    <property type="nucleotide sequence ID" value="NZ_JAKWJU010000002.1"/>
</dbReference>
<protein>
    <submittedName>
        <fullName evidence="9">Thiamine pyrophosphate-binding protein</fullName>
    </submittedName>
</protein>
<dbReference type="Proteomes" id="UP001166784">
    <property type="component" value="Unassembled WGS sequence"/>
</dbReference>
<dbReference type="InterPro" id="IPR029061">
    <property type="entry name" value="THDP-binding"/>
</dbReference>
<evidence type="ECO:0000256" key="4">
    <source>
        <dbReference type="RuleBase" id="RU362132"/>
    </source>
</evidence>
<evidence type="ECO:0000256" key="1">
    <source>
        <dbReference type="ARBA" id="ARBA00001964"/>
    </source>
</evidence>
<reference evidence="9" key="2">
    <citation type="journal article" date="2023" name="Int. J. Syst. Evol. Microbiol.">
        <title>Streptomyces marispadix sp. nov., isolated from marine beach sediment of the Northern Coast of Portugal.</title>
        <authorList>
            <person name="dos Santos J.D.N."/>
            <person name="Vitorino I.R."/>
            <person name="Kallscheuer N."/>
            <person name="Srivastava A."/>
            <person name="Krautwurst S."/>
            <person name="Marz M."/>
            <person name="Jogler C."/>
            <person name="Lobo Da Cunha A."/>
            <person name="Catita J."/>
            <person name="Goncalves H."/>
            <person name="Gonzalez I."/>
            <person name="Reyes F."/>
            <person name="Lage O.M."/>
        </authorList>
    </citation>
    <scope>NUCLEOTIDE SEQUENCE</scope>
    <source>
        <strain evidence="9">M600PL45_2</strain>
    </source>
</reference>
<evidence type="ECO:0000313" key="10">
    <source>
        <dbReference type="Proteomes" id="UP001166784"/>
    </source>
</evidence>
<feature type="region of interest" description="Disordered" evidence="5">
    <location>
        <begin position="373"/>
        <end position="463"/>
    </location>
</feature>
<evidence type="ECO:0000313" key="9">
    <source>
        <dbReference type="EMBL" id="MCH6160859.1"/>
    </source>
</evidence>
<name>A0ABS9SX52_9ACTN</name>
<dbReference type="Pfam" id="PF02775">
    <property type="entry name" value="TPP_enzyme_C"/>
    <property type="match status" value="1"/>
</dbReference>
<evidence type="ECO:0000256" key="5">
    <source>
        <dbReference type="SAM" id="MobiDB-lite"/>
    </source>
</evidence>
<feature type="domain" description="Thiamine pyrophosphate enzyme N-terminal TPP-binding" evidence="8">
    <location>
        <begin position="29"/>
        <end position="145"/>
    </location>
</feature>
<dbReference type="PROSITE" id="PS00187">
    <property type="entry name" value="TPP_ENZYMES"/>
    <property type="match status" value="1"/>
</dbReference>
<dbReference type="CDD" id="cd07035">
    <property type="entry name" value="TPP_PYR_POX_like"/>
    <property type="match status" value="1"/>
</dbReference>
<dbReference type="InterPro" id="IPR012000">
    <property type="entry name" value="Thiamin_PyroP_enz_cen_dom"/>
</dbReference>
<dbReference type="Gene3D" id="3.40.50.1220">
    <property type="entry name" value="TPP-binding domain"/>
    <property type="match status" value="1"/>
</dbReference>
<dbReference type="SUPFAM" id="SSF52518">
    <property type="entry name" value="Thiamin diphosphate-binding fold (THDP-binding)"/>
    <property type="match status" value="2"/>
</dbReference>